<dbReference type="GO" id="GO:0102389">
    <property type="term" value="F:polyprenol reductase activity"/>
    <property type="evidence" value="ECO:0007669"/>
    <property type="project" value="UniProtKB-UniRule"/>
</dbReference>
<evidence type="ECO:0000256" key="8">
    <source>
        <dbReference type="ARBA" id="ARBA00048095"/>
    </source>
</evidence>
<dbReference type="InterPro" id="IPR001104">
    <property type="entry name" value="3-oxo-5_a-steroid_4-DH_C"/>
</dbReference>
<dbReference type="GO" id="GO:0016095">
    <property type="term" value="P:polyprenol catabolic process"/>
    <property type="evidence" value="ECO:0007669"/>
    <property type="project" value="UniProtKB-UniRule"/>
</dbReference>
<evidence type="ECO:0000256" key="4">
    <source>
        <dbReference type="ARBA" id="ARBA00023136"/>
    </source>
</evidence>
<comment type="catalytic activity">
    <reaction evidence="10">
        <text>17beta-hydroxy-5alpha-androstan-3-one + NADP(+) = testosterone + NADPH + H(+)</text>
        <dbReference type="Rhea" id="RHEA:50820"/>
        <dbReference type="ChEBI" id="CHEBI:15378"/>
        <dbReference type="ChEBI" id="CHEBI:16330"/>
        <dbReference type="ChEBI" id="CHEBI:17347"/>
        <dbReference type="ChEBI" id="CHEBI:57783"/>
        <dbReference type="ChEBI" id="CHEBI:58349"/>
        <dbReference type="EC" id="1.3.1.22"/>
    </reaction>
    <physiologicalReaction direction="right-to-left" evidence="10">
        <dbReference type="Rhea" id="RHEA:50822"/>
    </physiologicalReaction>
</comment>
<feature type="transmembrane region" description="Helical" evidence="12">
    <location>
        <begin position="74"/>
        <end position="99"/>
    </location>
</feature>
<keyword evidence="12" id="KW-0560">Oxidoreductase</keyword>
<evidence type="ECO:0000256" key="3">
    <source>
        <dbReference type="ARBA" id="ARBA00022989"/>
    </source>
</evidence>
<dbReference type="AlphaFoldDB" id="H2YW54"/>
<feature type="transmembrane region" description="Helical" evidence="12">
    <location>
        <begin position="190"/>
        <end position="210"/>
    </location>
</feature>
<evidence type="ECO:0000256" key="2">
    <source>
        <dbReference type="ARBA" id="ARBA00022692"/>
    </source>
</evidence>
<evidence type="ECO:0000256" key="6">
    <source>
        <dbReference type="ARBA" id="ARBA00046320"/>
    </source>
</evidence>
<reference evidence="14" key="3">
    <citation type="submission" date="2025-09" db="UniProtKB">
        <authorList>
            <consortium name="Ensembl"/>
        </authorList>
    </citation>
    <scope>IDENTIFICATION</scope>
</reference>
<dbReference type="PANTHER" id="PTHR14624">
    <property type="entry name" value="DFG10 PROTEIN"/>
    <property type="match status" value="1"/>
</dbReference>
<dbReference type="HOGENOM" id="CLU_044409_2_1_1"/>
<keyword evidence="12" id="KW-0521">NADP</keyword>
<dbReference type="eggNOG" id="KOG1640">
    <property type="taxonomic scope" value="Eukaryota"/>
</dbReference>
<comment type="catalytic activity">
    <reaction evidence="8">
        <text>androst-4-ene-3,17-dione + NADPH + H(+) = 5alpha-androstan-3,17-dione + NADP(+)</text>
        <dbReference type="Rhea" id="RHEA:50816"/>
        <dbReference type="ChEBI" id="CHEBI:15378"/>
        <dbReference type="ChEBI" id="CHEBI:15994"/>
        <dbReference type="ChEBI" id="CHEBI:16422"/>
        <dbReference type="ChEBI" id="CHEBI:57783"/>
        <dbReference type="ChEBI" id="CHEBI:58349"/>
    </reaction>
    <physiologicalReaction direction="right-to-left" evidence="8">
        <dbReference type="Rhea" id="RHEA:50818"/>
    </physiologicalReaction>
</comment>
<evidence type="ECO:0000256" key="12">
    <source>
        <dbReference type="RuleBase" id="RU367081"/>
    </source>
</evidence>
<evidence type="ECO:0000256" key="5">
    <source>
        <dbReference type="ARBA" id="ARBA00045898"/>
    </source>
</evidence>
<feature type="domain" description="3-oxo-5-alpha-steroid 4-dehydrogenase C-terminal" evidence="13">
    <location>
        <begin position="187"/>
        <end position="252"/>
    </location>
</feature>
<dbReference type="GO" id="GO:0160198">
    <property type="term" value="F:polyprenal reductase activity"/>
    <property type="evidence" value="ECO:0007669"/>
    <property type="project" value="UniProtKB-EC"/>
</dbReference>
<dbReference type="Proteomes" id="UP000007875">
    <property type="component" value="Unassembled WGS sequence"/>
</dbReference>
<feature type="transmembrane region" description="Helical" evidence="12">
    <location>
        <begin position="6"/>
        <end position="34"/>
    </location>
</feature>
<dbReference type="GeneTree" id="ENSGT00500000044920"/>
<dbReference type="STRING" id="51511.ENSCSAVP00000009565"/>
<keyword evidence="12" id="KW-0256">Endoplasmic reticulum</keyword>
<sequence>MLSGAYTYIMGFPVTAMSVLWAVMSFVLCITYLVNHCVKPKGVVASLSKYLTEYGKTSTTARNFDVPKSYFTHYYILATIWNSLCLITISRLCFGLLKWNWIASLFSMHRTENVSGDKLSLLICMFMITVHSMKRLYECFFVSVFSNKAKMGIVQYIWGNLYYILLAPTMISESLPLNELPFGKFQLRHFTGIIIFLIASFYHHQSHIILANMRKTGSIKKDAHGIPEGGLFRLVSCPHYFAEVLVYIAIMVILGEQ</sequence>
<comment type="catalytic activity">
    <reaction evidence="11 12">
        <text>a di-trans,poly-cis-dolichal + NADP(+) = a di-trans,poly-cis-polyprenal + NADPH + H(+)</text>
        <dbReference type="Rhea" id="RHEA:80727"/>
        <dbReference type="Rhea" id="RHEA-COMP:19536"/>
        <dbReference type="Rhea" id="RHEA-COMP:19537"/>
        <dbReference type="ChEBI" id="CHEBI:15378"/>
        <dbReference type="ChEBI" id="CHEBI:57783"/>
        <dbReference type="ChEBI" id="CHEBI:58349"/>
        <dbReference type="ChEBI" id="CHEBI:231623"/>
        <dbReference type="ChEBI" id="CHEBI:231637"/>
        <dbReference type="EC" id="1.3.1.94"/>
    </reaction>
    <physiologicalReaction direction="right-to-left" evidence="11 12">
        <dbReference type="Rhea" id="RHEA:80729"/>
    </physiologicalReaction>
</comment>
<dbReference type="GO" id="GO:0006488">
    <property type="term" value="P:dolichol-linked oligosaccharide biosynthetic process"/>
    <property type="evidence" value="ECO:0007669"/>
    <property type="project" value="UniProtKB-UniRule"/>
</dbReference>
<comment type="similarity">
    <text evidence="6 12">Belongs to the steroid 5-alpha reductase family. Polyprenal reductase subfamily.</text>
</comment>
<accession>H2YW54</accession>
<evidence type="ECO:0000313" key="15">
    <source>
        <dbReference type="Proteomes" id="UP000007875"/>
    </source>
</evidence>
<comment type="subcellular location">
    <subcellularLocation>
        <location evidence="1">Endomembrane system</location>
        <topology evidence="1">Multi-pass membrane protein</topology>
    </subcellularLocation>
    <subcellularLocation>
        <location evidence="12">Endoplasmic reticulum membrane</location>
    </subcellularLocation>
</comment>
<comment type="function">
    <text evidence="5">Plays a key role in early steps of protein N-linked glycosylation by being involved in the conversion of polyprenol into dolichol. Acts as a polyprenal reductase that mediates the reduction of polyprenal into dolichal in a NADP-dependent mechanism. Dolichols are required for the synthesis of dolichol-linked monosaccharides and the oligosaccharide precursor used for N-glycosylation. Also able to convert testosterone (T) into 5-alpha-dihydrotestosterone (DHT).</text>
</comment>
<dbReference type="InterPro" id="IPR039698">
    <property type="entry name" value="Dfg10/SRD5A3"/>
</dbReference>
<dbReference type="PANTHER" id="PTHR14624:SF0">
    <property type="entry name" value="POLYPRENOL REDUCTASE"/>
    <property type="match status" value="1"/>
</dbReference>
<evidence type="ECO:0000259" key="13">
    <source>
        <dbReference type="Pfam" id="PF02544"/>
    </source>
</evidence>
<evidence type="ECO:0000256" key="11">
    <source>
        <dbReference type="ARBA" id="ARBA00049427"/>
    </source>
</evidence>
<evidence type="ECO:0000256" key="10">
    <source>
        <dbReference type="ARBA" id="ARBA00049397"/>
    </source>
</evidence>
<keyword evidence="15" id="KW-1185">Reference proteome</keyword>
<keyword evidence="4 12" id="KW-0472">Membrane</keyword>
<dbReference type="FunCoup" id="H2YW54">
    <property type="interactions" value="188"/>
</dbReference>
<keyword evidence="2 12" id="KW-0812">Transmembrane</keyword>
<comment type="pathway">
    <text evidence="12">Protein modification; protein glycosylation.</text>
</comment>
<dbReference type="PROSITE" id="PS50244">
    <property type="entry name" value="S5A_REDUCTASE"/>
    <property type="match status" value="1"/>
</dbReference>
<dbReference type="InParanoid" id="H2YW54"/>
<keyword evidence="3 12" id="KW-1133">Transmembrane helix</keyword>
<reference evidence="14" key="2">
    <citation type="submission" date="2025-08" db="UniProtKB">
        <authorList>
            <consortium name="Ensembl"/>
        </authorList>
    </citation>
    <scope>IDENTIFICATION</scope>
</reference>
<dbReference type="UniPathway" id="UPA00378"/>
<dbReference type="GO" id="GO:0047751">
    <property type="term" value="F:3-oxo-5-alpha-steroid 4-dehydrogenase (NADP+) activity"/>
    <property type="evidence" value="ECO:0007669"/>
    <property type="project" value="UniProtKB-EC"/>
</dbReference>
<reference evidence="15" key="1">
    <citation type="submission" date="2003-08" db="EMBL/GenBank/DDBJ databases">
        <authorList>
            <person name="Birren B."/>
            <person name="Nusbaum C."/>
            <person name="Abebe A."/>
            <person name="Abouelleil A."/>
            <person name="Adekoya E."/>
            <person name="Ait-zahra M."/>
            <person name="Allen N."/>
            <person name="Allen T."/>
            <person name="An P."/>
            <person name="Anderson M."/>
            <person name="Anderson S."/>
            <person name="Arachchi H."/>
            <person name="Armbruster J."/>
            <person name="Bachantsang P."/>
            <person name="Baldwin J."/>
            <person name="Barry A."/>
            <person name="Bayul T."/>
            <person name="Blitshsteyn B."/>
            <person name="Bloom T."/>
            <person name="Blye J."/>
            <person name="Boguslavskiy L."/>
            <person name="Borowsky M."/>
            <person name="Boukhgalter B."/>
            <person name="Brunache A."/>
            <person name="Butler J."/>
            <person name="Calixte N."/>
            <person name="Calvo S."/>
            <person name="Camarata J."/>
            <person name="Campo K."/>
            <person name="Chang J."/>
            <person name="Cheshatsang Y."/>
            <person name="Citroen M."/>
            <person name="Collymore A."/>
            <person name="Considine T."/>
            <person name="Cook A."/>
            <person name="Cooke P."/>
            <person name="Corum B."/>
            <person name="Cuomo C."/>
            <person name="David R."/>
            <person name="Dawoe T."/>
            <person name="Degray S."/>
            <person name="Dodge S."/>
            <person name="Dooley K."/>
            <person name="Dorje P."/>
            <person name="Dorjee K."/>
            <person name="Dorris L."/>
            <person name="Duffey N."/>
            <person name="Dupes A."/>
            <person name="Elkins T."/>
            <person name="Engels R."/>
            <person name="Erickson J."/>
            <person name="Farina A."/>
            <person name="Faro S."/>
            <person name="Ferreira P."/>
            <person name="Fischer H."/>
            <person name="Fitzgerald M."/>
            <person name="Foley K."/>
            <person name="Gage D."/>
            <person name="Galagan J."/>
            <person name="Gearin G."/>
            <person name="Gnerre S."/>
            <person name="Gnirke A."/>
            <person name="Goyette A."/>
            <person name="Graham J."/>
            <person name="Grandbois E."/>
            <person name="Gyaltsen K."/>
            <person name="Hafez N."/>
            <person name="Hagopian D."/>
            <person name="Hagos B."/>
            <person name="Hall J."/>
            <person name="Hatcher B."/>
            <person name="Heller A."/>
            <person name="Higgins H."/>
            <person name="Honan T."/>
            <person name="Horn A."/>
            <person name="Houde N."/>
            <person name="Hughes L."/>
            <person name="Hulme W."/>
            <person name="Husby E."/>
            <person name="Iliev I."/>
            <person name="Jaffe D."/>
            <person name="Jones C."/>
            <person name="Kamal M."/>
            <person name="Kamat A."/>
            <person name="Kamvysselis M."/>
            <person name="Karlsson E."/>
            <person name="Kells C."/>
            <person name="Kieu A."/>
            <person name="Kisner P."/>
            <person name="Kodira C."/>
            <person name="Kulbokas E."/>
            <person name="Labutti K."/>
            <person name="Lama D."/>
            <person name="Landers T."/>
            <person name="Leger J."/>
            <person name="Levine S."/>
            <person name="Lewis D."/>
            <person name="Lewis T."/>
            <person name="Lindblad-toh K."/>
            <person name="Liu X."/>
            <person name="Lokyitsang T."/>
            <person name="Lokyitsang Y."/>
            <person name="Lucien O."/>
            <person name="Lui A."/>
            <person name="Ma L.J."/>
            <person name="Mabbitt R."/>
            <person name="Macdonald J."/>
            <person name="Maclean C."/>
            <person name="Major J."/>
            <person name="Manning J."/>
            <person name="Marabella R."/>
            <person name="Maru K."/>
            <person name="Matthews C."/>
            <person name="Mauceli E."/>
            <person name="Mccarthy M."/>
            <person name="Mcdonough S."/>
            <person name="Mcghee T."/>
            <person name="Meldrim J."/>
            <person name="Meneus L."/>
            <person name="Mesirov J."/>
            <person name="Mihalev A."/>
            <person name="Mihova T."/>
            <person name="Mikkelsen T."/>
            <person name="Mlenga V."/>
            <person name="Moru K."/>
            <person name="Mozes J."/>
            <person name="Mulrain L."/>
            <person name="Munson G."/>
            <person name="Naylor J."/>
            <person name="Newes C."/>
            <person name="Nguyen C."/>
            <person name="Nguyen N."/>
            <person name="Nguyen T."/>
            <person name="Nicol R."/>
            <person name="Nielsen C."/>
            <person name="Nizzari M."/>
            <person name="Norbu C."/>
            <person name="Norbu N."/>
            <person name="O'donnell P."/>
            <person name="Okoawo O."/>
            <person name="O'leary S."/>
            <person name="Omotosho B."/>
            <person name="O'neill K."/>
            <person name="Osman S."/>
            <person name="Parker S."/>
            <person name="Perrin D."/>
            <person name="Phunkhang P."/>
            <person name="Piqani B."/>
            <person name="Purcell S."/>
            <person name="Rachupka T."/>
            <person name="Ramasamy U."/>
            <person name="Rameau R."/>
            <person name="Ray V."/>
            <person name="Raymond C."/>
            <person name="Retta R."/>
            <person name="Richardson S."/>
            <person name="Rise C."/>
            <person name="Rodriguez J."/>
            <person name="Rogers J."/>
            <person name="Rogov P."/>
            <person name="Rutman M."/>
            <person name="Schupbach R."/>
            <person name="Seaman C."/>
            <person name="Settipalli S."/>
            <person name="Sharpe T."/>
            <person name="Sheridan J."/>
            <person name="Sherpa N."/>
            <person name="Shi J."/>
            <person name="Smirnov S."/>
            <person name="Smith C."/>
            <person name="Sougnez C."/>
            <person name="Spencer B."/>
            <person name="Stalker J."/>
            <person name="Stange-thomann N."/>
            <person name="Stavropoulos S."/>
            <person name="Stetson K."/>
            <person name="Stone C."/>
            <person name="Stone S."/>
            <person name="Stubbs M."/>
            <person name="Talamas J."/>
            <person name="Tchuinga P."/>
            <person name="Tenzing P."/>
            <person name="Tesfaye S."/>
            <person name="Theodore J."/>
            <person name="Thoulutsang Y."/>
            <person name="Topham K."/>
            <person name="Towey S."/>
            <person name="Tsamla T."/>
            <person name="Tsomo N."/>
            <person name="Vallee D."/>
            <person name="Vassiliev H."/>
            <person name="Venkataraman V."/>
            <person name="Vinson J."/>
            <person name="Vo A."/>
            <person name="Wade C."/>
            <person name="Wang S."/>
            <person name="Wangchuk T."/>
            <person name="Wangdi T."/>
            <person name="Whittaker C."/>
            <person name="Wilkinson J."/>
            <person name="Wu Y."/>
            <person name="Wyman D."/>
            <person name="Yadav S."/>
            <person name="Yang S."/>
            <person name="Yang X."/>
            <person name="Yeager S."/>
            <person name="Yee E."/>
            <person name="Young G."/>
            <person name="Zainoun J."/>
            <person name="Zembeck L."/>
            <person name="Zimmer A."/>
            <person name="Zody M."/>
            <person name="Lander E."/>
        </authorList>
    </citation>
    <scope>NUCLEOTIDE SEQUENCE [LARGE SCALE GENOMIC DNA]</scope>
</reference>
<dbReference type="OMA" id="WSLHGKN"/>
<protein>
    <recommendedName>
        <fullName evidence="7 12">Polyprenal reductase</fullName>
        <ecNumber evidence="12">1.3.1.94</ecNumber>
    </recommendedName>
</protein>
<dbReference type="GO" id="GO:0005789">
    <property type="term" value="C:endoplasmic reticulum membrane"/>
    <property type="evidence" value="ECO:0007669"/>
    <property type="project" value="UniProtKB-SubCell"/>
</dbReference>
<proteinExistence type="inferred from homology"/>
<evidence type="ECO:0000256" key="7">
    <source>
        <dbReference type="ARBA" id="ARBA00047186"/>
    </source>
</evidence>
<feature type="transmembrane region" description="Helical" evidence="12">
    <location>
        <begin position="231"/>
        <end position="254"/>
    </location>
</feature>
<dbReference type="EC" id="1.3.1.94" evidence="12"/>
<feature type="transmembrane region" description="Helical" evidence="12">
    <location>
        <begin position="149"/>
        <end position="170"/>
    </location>
</feature>
<evidence type="ECO:0000256" key="9">
    <source>
        <dbReference type="ARBA" id="ARBA00048765"/>
    </source>
</evidence>
<dbReference type="Pfam" id="PF02544">
    <property type="entry name" value="Steroid_dh"/>
    <property type="match status" value="1"/>
</dbReference>
<comment type="catalytic activity">
    <reaction evidence="9">
        <text>a 3-oxo-5alpha-steroid + NADP(+) = a 3-oxo-Delta(4)-steroid + NADPH + H(+)</text>
        <dbReference type="Rhea" id="RHEA:54384"/>
        <dbReference type="ChEBI" id="CHEBI:13601"/>
        <dbReference type="ChEBI" id="CHEBI:15378"/>
        <dbReference type="ChEBI" id="CHEBI:47909"/>
        <dbReference type="ChEBI" id="CHEBI:57783"/>
        <dbReference type="ChEBI" id="CHEBI:58349"/>
        <dbReference type="EC" id="1.3.1.22"/>
    </reaction>
    <physiologicalReaction direction="right-to-left" evidence="9">
        <dbReference type="Rhea" id="RHEA:54386"/>
    </physiologicalReaction>
</comment>
<dbReference type="Ensembl" id="ENSCSAVT00000009682.1">
    <property type="protein sequence ID" value="ENSCSAVP00000009565.1"/>
    <property type="gene ID" value="ENSCSAVG00000005616.1"/>
</dbReference>
<evidence type="ECO:0000313" key="14">
    <source>
        <dbReference type="Ensembl" id="ENSCSAVP00000009565.1"/>
    </source>
</evidence>
<organism evidence="14 15">
    <name type="scientific">Ciona savignyi</name>
    <name type="common">Pacific transparent sea squirt</name>
    <dbReference type="NCBI Taxonomy" id="51511"/>
    <lineage>
        <taxon>Eukaryota</taxon>
        <taxon>Metazoa</taxon>
        <taxon>Chordata</taxon>
        <taxon>Tunicata</taxon>
        <taxon>Ascidiacea</taxon>
        <taxon>Phlebobranchia</taxon>
        <taxon>Cionidae</taxon>
        <taxon>Ciona</taxon>
    </lineage>
</organism>
<evidence type="ECO:0000256" key="1">
    <source>
        <dbReference type="ARBA" id="ARBA00004127"/>
    </source>
</evidence>
<name>H2YW54_CIOSA</name>